<feature type="region of interest" description="Disordered" evidence="1">
    <location>
        <begin position="289"/>
        <end position="321"/>
    </location>
</feature>
<feature type="compositionally biased region" description="Polar residues" evidence="1">
    <location>
        <begin position="130"/>
        <end position="144"/>
    </location>
</feature>
<evidence type="ECO:0000313" key="2">
    <source>
        <dbReference type="Proteomes" id="UP000095280"/>
    </source>
</evidence>
<proteinExistence type="predicted"/>
<protein>
    <submittedName>
        <fullName evidence="3">HTH iclR-type domain-containing protein</fullName>
    </submittedName>
</protein>
<feature type="compositionally biased region" description="Polar residues" evidence="1">
    <location>
        <begin position="289"/>
        <end position="310"/>
    </location>
</feature>
<dbReference type="InterPro" id="IPR036388">
    <property type="entry name" value="WH-like_DNA-bd_sf"/>
</dbReference>
<feature type="compositionally biased region" description="Basic residues" evidence="1">
    <location>
        <begin position="154"/>
        <end position="164"/>
    </location>
</feature>
<dbReference type="Gene3D" id="1.10.10.10">
    <property type="entry name" value="Winged helix-like DNA-binding domain superfamily/Winged helix DNA-binding domain"/>
    <property type="match status" value="1"/>
</dbReference>
<dbReference type="Proteomes" id="UP000095280">
    <property type="component" value="Unplaced"/>
</dbReference>
<evidence type="ECO:0000313" key="3">
    <source>
        <dbReference type="WBParaSite" id="maker-unitig_27872-snap-gene-0.2-mRNA-1"/>
    </source>
</evidence>
<reference evidence="3" key="1">
    <citation type="submission" date="2016-11" db="UniProtKB">
        <authorList>
            <consortium name="WormBaseParasite"/>
        </authorList>
    </citation>
    <scope>IDENTIFICATION</scope>
</reference>
<name>A0A1I8FCJ0_9PLAT</name>
<dbReference type="AlphaFoldDB" id="A0A1I8FCJ0"/>
<dbReference type="Pfam" id="PF13412">
    <property type="entry name" value="HTH_24"/>
    <property type="match status" value="1"/>
</dbReference>
<dbReference type="WBParaSite" id="maker-unitig_27872-snap-gene-0.2-mRNA-1">
    <property type="protein sequence ID" value="maker-unitig_27872-snap-gene-0.2-mRNA-1"/>
    <property type="gene ID" value="maker-unitig_27872-snap-gene-0.2"/>
</dbReference>
<sequence length="421" mass="46231">MEQFSEGRIDLADQHWTGRPYVHRPDVLADSILNLLDEDSRMTIREIADRLDKPKSTIHRSLLGMDLTSKSSQLSAFNKCTETAPAAATATAADSNLQSATLASGPPASCTHRKLHPDSAKNDNLKETTAAGSSTITRTRSLATIPTVVQPARLHQRNQKRRARAPAAGSNKEPLPCLEQFLARSLTQVMQNRPSSGWSAERHAYAVEKVTCWLPEVGKARCLDDLLANESEAEAAVWCMTSPIPDCLRALSILRTKVQRDFGLTQEDSHSFITSPNCLSMLSCRSLRAPQTSPSSNRPSATASSRSLHCSSMREDSSNTPRRSLALSAAAIELSNSCSTAKSLSFCLAASSSGSAVDFRHSFLVLHQRLNSGIEQILSHLQLRLQHLHVRSQTVADEPQRAQPWPELWREVHALCRSLRS</sequence>
<evidence type="ECO:0000256" key="1">
    <source>
        <dbReference type="SAM" id="MobiDB-lite"/>
    </source>
</evidence>
<feature type="compositionally biased region" description="Basic and acidic residues" evidence="1">
    <location>
        <begin position="116"/>
        <end position="126"/>
    </location>
</feature>
<keyword evidence="2" id="KW-1185">Reference proteome</keyword>
<accession>A0A1I8FCJ0</accession>
<feature type="region of interest" description="Disordered" evidence="1">
    <location>
        <begin position="98"/>
        <end position="172"/>
    </location>
</feature>
<organism evidence="2 3">
    <name type="scientific">Macrostomum lignano</name>
    <dbReference type="NCBI Taxonomy" id="282301"/>
    <lineage>
        <taxon>Eukaryota</taxon>
        <taxon>Metazoa</taxon>
        <taxon>Spiralia</taxon>
        <taxon>Lophotrochozoa</taxon>
        <taxon>Platyhelminthes</taxon>
        <taxon>Rhabditophora</taxon>
        <taxon>Macrostomorpha</taxon>
        <taxon>Macrostomida</taxon>
        <taxon>Macrostomidae</taxon>
        <taxon>Macrostomum</taxon>
    </lineage>
</organism>